<dbReference type="Gene3D" id="3.30.740.10">
    <property type="entry name" value="Protein Inhibitor Of Neuronal Nitric Oxide Synthase"/>
    <property type="match status" value="1"/>
</dbReference>
<dbReference type="GO" id="GO:0005868">
    <property type="term" value="C:cytoplasmic dynein complex"/>
    <property type="evidence" value="ECO:0007669"/>
    <property type="project" value="TreeGrafter"/>
</dbReference>
<evidence type="ECO:0000256" key="5">
    <source>
        <dbReference type="ARBA" id="ARBA00023017"/>
    </source>
</evidence>
<evidence type="ECO:0008006" key="11">
    <source>
        <dbReference type="Google" id="ProtNLM"/>
    </source>
</evidence>
<keyword evidence="6" id="KW-0505">Motor protein</keyword>
<keyword evidence="4" id="KW-0493">Microtubule</keyword>
<evidence type="ECO:0000313" key="9">
    <source>
        <dbReference type="EMBL" id="TNN01676.1"/>
    </source>
</evidence>
<organism evidence="9 10">
    <name type="scientific">Takifugu bimaculatus</name>
    <dbReference type="NCBI Taxonomy" id="433685"/>
    <lineage>
        <taxon>Eukaryota</taxon>
        <taxon>Metazoa</taxon>
        <taxon>Chordata</taxon>
        <taxon>Craniata</taxon>
        <taxon>Vertebrata</taxon>
        <taxon>Euteleostomi</taxon>
        <taxon>Actinopterygii</taxon>
        <taxon>Neopterygii</taxon>
        <taxon>Teleostei</taxon>
        <taxon>Neoteleostei</taxon>
        <taxon>Acanthomorphata</taxon>
        <taxon>Eupercaria</taxon>
        <taxon>Tetraodontiformes</taxon>
        <taxon>Tetradontoidea</taxon>
        <taxon>Tetraodontidae</taxon>
        <taxon>Takifugu</taxon>
    </lineage>
</organism>
<feature type="region of interest" description="Disordered" evidence="8">
    <location>
        <begin position="76"/>
        <end position="99"/>
    </location>
</feature>
<name>A0A4Z2CBX1_9TELE</name>
<evidence type="ECO:0000256" key="3">
    <source>
        <dbReference type="ARBA" id="ARBA00022490"/>
    </source>
</evidence>
<reference evidence="9 10" key="1">
    <citation type="submission" date="2019-04" db="EMBL/GenBank/DDBJ databases">
        <title>The sequence and de novo assembly of Takifugu bimaculatus genome using PacBio and Hi-C technologies.</title>
        <authorList>
            <person name="Xu P."/>
            <person name="Liu B."/>
            <person name="Zhou Z."/>
        </authorList>
    </citation>
    <scope>NUCLEOTIDE SEQUENCE [LARGE SCALE GENOMIC DNA]</scope>
    <source>
        <strain evidence="9">TB-2018</strain>
        <tissue evidence="9">Muscle</tissue>
    </source>
</reference>
<feature type="compositionally biased region" description="Basic and acidic residues" evidence="8">
    <location>
        <begin position="89"/>
        <end position="99"/>
    </location>
</feature>
<comment type="similarity">
    <text evidence="2">Belongs to the dynein light chain family.</text>
</comment>
<dbReference type="FunFam" id="3.30.740.10:FF:000001">
    <property type="entry name" value="Dynein light chain"/>
    <property type="match status" value="1"/>
</dbReference>
<dbReference type="InterPro" id="IPR001372">
    <property type="entry name" value="Dynein_light_chain_typ-1/2"/>
</dbReference>
<proteinExistence type="inferred from homology"/>
<dbReference type="SMART" id="SM01375">
    <property type="entry name" value="Dynein_light"/>
    <property type="match status" value="1"/>
</dbReference>
<gene>
    <name evidence="9" type="ORF">fugu_011058</name>
</gene>
<keyword evidence="10" id="KW-1185">Reference proteome</keyword>
<protein>
    <recommendedName>
        <fullName evidence="11">Dynein light chain</fullName>
    </recommendedName>
</protein>
<dbReference type="AlphaFoldDB" id="A0A4Z2CBX1"/>
<evidence type="ECO:0000256" key="1">
    <source>
        <dbReference type="ARBA" id="ARBA00004245"/>
    </source>
</evidence>
<dbReference type="GO" id="GO:0045505">
    <property type="term" value="F:dynein intermediate chain binding"/>
    <property type="evidence" value="ECO:0007669"/>
    <property type="project" value="TreeGrafter"/>
</dbReference>
<evidence type="ECO:0000256" key="6">
    <source>
        <dbReference type="ARBA" id="ARBA00023175"/>
    </source>
</evidence>
<keyword evidence="3" id="KW-0963">Cytoplasm</keyword>
<evidence type="ECO:0000256" key="2">
    <source>
        <dbReference type="ARBA" id="ARBA00010156"/>
    </source>
</evidence>
<keyword evidence="7" id="KW-0206">Cytoskeleton</keyword>
<evidence type="ECO:0000256" key="8">
    <source>
        <dbReference type="SAM" id="MobiDB-lite"/>
    </source>
</evidence>
<dbReference type="PROSITE" id="PS01239">
    <property type="entry name" value="DYNEIN_LIGHT_1"/>
    <property type="match status" value="1"/>
</dbReference>
<comment type="subcellular location">
    <subcellularLocation>
        <location evidence="1">Cytoplasm</location>
        <location evidence="1">Cytoskeleton</location>
    </subcellularLocation>
</comment>
<dbReference type="CDD" id="cd21452">
    <property type="entry name" value="DLC-like_DYNLL1_DYNLL2"/>
    <property type="match status" value="1"/>
</dbReference>
<dbReference type="GO" id="GO:0005874">
    <property type="term" value="C:microtubule"/>
    <property type="evidence" value="ECO:0007669"/>
    <property type="project" value="UniProtKB-KW"/>
</dbReference>
<dbReference type="Proteomes" id="UP000516260">
    <property type="component" value="Chromosome 11"/>
</dbReference>
<dbReference type="InterPro" id="IPR019763">
    <property type="entry name" value="Dynein_light_1/2_CS"/>
</dbReference>
<accession>A0A4Z2CBX1</accession>
<evidence type="ECO:0000256" key="7">
    <source>
        <dbReference type="ARBA" id="ARBA00023212"/>
    </source>
</evidence>
<sequence length="240" mass="26923">MKIRFRRVAESTVNDALWDEIRCRQRGAEENGCGSANGRVRHAAEGRGGRRSSRQGAALTSLHAYCGNLFKKQLDAASPNSHTSPAGSEPRERAGKERLEDQVRGMGAAVHASLFASISRSARSSAEIHLSCDFLFHIYGGHRRHRRPLATMTDRKAVIKNADMSEDMQQDAVDCATQAMEKYNIEKDIAAFIKKEFDKKYNPTWHCIVGRNFGSYVTHETKHFIYFYLGQVAILLFKSG</sequence>
<dbReference type="Pfam" id="PF01221">
    <property type="entry name" value="Dynein_light"/>
    <property type="match status" value="1"/>
</dbReference>
<dbReference type="InterPro" id="IPR037177">
    <property type="entry name" value="DLC_sf"/>
</dbReference>
<evidence type="ECO:0000256" key="4">
    <source>
        <dbReference type="ARBA" id="ARBA00022701"/>
    </source>
</evidence>
<feature type="region of interest" description="Disordered" evidence="8">
    <location>
        <begin position="29"/>
        <end position="56"/>
    </location>
</feature>
<dbReference type="EMBL" id="SWLE01000003">
    <property type="protein sequence ID" value="TNN01676.1"/>
    <property type="molecule type" value="Genomic_DNA"/>
</dbReference>
<dbReference type="PANTHER" id="PTHR11886:SF35">
    <property type="entry name" value="DYNEIN LIGHT CHAIN"/>
    <property type="match status" value="1"/>
</dbReference>
<keyword evidence="5" id="KW-0243">Dynein</keyword>
<dbReference type="GO" id="GO:0007017">
    <property type="term" value="P:microtubule-based process"/>
    <property type="evidence" value="ECO:0007669"/>
    <property type="project" value="InterPro"/>
</dbReference>
<evidence type="ECO:0000313" key="10">
    <source>
        <dbReference type="Proteomes" id="UP000516260"/>
    </source>
</evidence>
<comment type="caution">
    <text evidence="9">The sequence shown here is derived from an EMBL/GenBank/DDBJ whole genome shotgun (WGS) entry which is preliminary data.</text>
</comment>
<dbReference type="PANTHER" id="PTHR11886">
    <property type="entry name" value="DYNEIN LIGHT CHAIN"/>
    <property type="match status" value="1"/>
</dbReference>
<dbReference type="SUPFAM" id="SSF54648">
    <property type="entry name" value="DLC"/>
    <property type="match status" value="1"/>
</dbReference>